<proteinExistence type="predicted"/>
<reference evidence="1 2" key="1">
    <citation type="journal article" date="2021" name="Nat. Plants">
        <title>The Taxus genome provides insights into paclitaxel biosynthesis.</title>
        <authorList>
            <person name="Xiong X."/>
            <person name="Gou J."/>
            <person name="Liao Q."/>
            <person name="Li Y."/>
            <person name="Zhou Q."/>
            <person name="Bi G."/>
            <person name="Li C."/>
            <person name="Du R."/>
            <person name="Wang X."/>
            <person name="Sun T."/>
            <person name="Guo L."/>
            <person name="Liang H."/>
            <person name="Lu P."/>
            <person name="Wu Y."/>
            <person name="Zhang Z."/>
            <person name="Ro D.K."/>
            <person name="Shang Y."/>
            <person name="Huang S."/>
            <person name="Yan J."/>
        </authorList>
    </citation>
    <scope>NUCLEOTIDE SEQUENCE [LARGE SCALE GENOMIC DNA]</scope>
    <source>
        <strain evidence="1">Ta-2019</strain>
    </source>
</reference>
<sequence length="64" mass="7327">MTPCPMDCFRLLVFSSSRQMPPLSRQIVIQNSPPQGNFDNMHQNIQIPRKLIDLEQKSGLQGPF</sequence>
<evidence type="ECO:0000313" key="2">
    <source>
        <dbReference type="Proteomes" id="UP000824469"/>
    </source>
</evidence>
<organism evidence="1 2">
    <name type="scientific">Taxus chinensis</name>
    <name type="common">Chinese yew</name>
    <name type="synonym">Taxus wallichiana var. chinensis</name>
    <dbReference type="NCBI Taxonomy" id="29808"/>
    <lineage>
        <taxon>Eukaryota</taxon>
        <taxon>Viridiplantae</taxon>
        <taxon>Streptophyta</taxon>
        <taxon>Embryophyta</taxon>
        <taxon>Tracheophyta</taxon>
        <taxon>Spermatophyta</taxon>
        <taxon>Pinopsida</taxon>
        <taxon>Pinidae</taxon>
        <taxon>Conifers II</taxon>
        <taxon>Cupressales</taxon>
        <taxon>Taxaceae</taxon>
        <taxon>Taxus</taxon>
    </lineage>
</organism>
<protein>
    <submittedName>
        <fullName evidence="1">Uncharacterized protein</fullName>
    </submittedName>
</protein>
<accession>A0AA38KWF4</accession>
<dbReference type="EMBL" id="JAHRHJ020000007">
    <property type="protein sequence ID" value="KAH9309874.1"/>
    <property type="molecule type" value="Genomic_DNA"/>
</dbReference>
<feature type="non-terminal residue" evidence="1">
    <location>
        <position position="64"/>
    </location>
</feature>
<gene>
    <name evidence="1" type="ORF">KI387_037785</name>
</gene>
<comment type="caution">
    <text evidence="1">The sequence shown here is derived from an EMBL/GenBank/DDBJ whole genome shotgun (WGS) entry which is preliminary data.</text>
</comment>
<keyword evidence="2" id="KW-1185">Reference proteome</keyword>
<evidence type="ECO:0000313" key="1">
    <source>
        <dbReference type="EMBL" id="KAH9309874.1"/>
    </source>
</evidence>
<name>A0AA38KWF4_TAXCH</name>
<dbReference type="AlphaFoldDB" id="A0AA38KWF4"/>
<dbReference type="Proteomes" id="UP000824469">
    <property type="component" value="Unassembled WGS sequence"/>
</dbReference>